<evidence type="ECO:0000256" key="4">
    <source>
        <dbReference type="SAM" id="MobiDB-lite"/>
    </source>
</evidence>
<dbReference type="EMBL" id="CAMXCT030000125">
    <property type="protein sequence ID" value="CAL4761600.1"/>
    <property type="molecule type" value="Genomic_DNA"/>
</dbReference>
<dbReference type="PROSITE" id="PS50082">
    <property type="entry name" value="WD_REPEATS_2"/>
    <property type="match status" value="1"/>
</dbReference>
<keyword evidence="2" id="KW-0677">Repeat</keyword>
<evidence type="ECO:0000313" key="8">
    <source>
        <dbReference type="Proteomes" id="UP001152797"/>
    </source>
</evidence>
<dbReference type="OrthoDB" id="361494at2759"/>
<proteinExistence type="predicted"/>
<protein>
    <submittedName>
        <fullName evidence="7">POC1 centriolar protein-like B</fullName>
    </submittedName>
</protein>
<keyword evidence="5" id="KW-0472">Membrane</keyword>
<dbReference type="InterPro" id="IPR001680">
    <property type="entry name" value="WD40_rpt"/>
</dbReference>
<feature type="region of interest" description="Disordered" evidence="4">
    <location>
        <begin position="1"/>
        <end position="21"/>
    </location>
</feature>
<keyword evidence="8" id="KW-1185">Reference proteome</keyword>
<dbReference type="EMBL" id="CAMXCT010000125">
    <property type="protein sequence ID" value="CAI3974288.1"/>
    <property type="molecule type" value="Genomic_DNA"/>
</dbReference>
<dbReference type="SMART" id="SM00320">
    <property type="entry name" value="WD40"/>
    <property type="match status" value="6"/>
</dbReference>
<dbReference type="PANTHER" id="PTHR19848">
    <property type="entry name" value="WD40 REPEAT PROTEIN"/>
    <property type="match status" value="1"/>
</dbReference>
<dbReference type="EMBL" id="CAMXCT020000125">
    <property type="protein sequence ID" value="CAL1127663.1"/>
    <property type="molecule type" value="Genomic_DNA"/>
</dbReference>
<evidence type="ECO:0000313" key="6">
    <source>
        <dbReference type="EMBL" id="CAI3974288.1"/>
    </source>
</evidence>
<keyword evidence="5" id="KW-1133">Transmembrane helix</keyword>
<keyword evidence="1 3" id="KW-0853">WD repeat</keyword>
<name>A0A9P1BKV3_9DINO</name>
<gene>
    <name evidence="6" type="ORF">C1SCF055_LOCUS2706</name>
</gene>
<evidence type="ECO:0000256" key="2">
    <source>
        <dbReference type="ARBA" id="ARBA00022737"/>
    </source>
</evidence>
<evidence type="ECO:0000256" key="5">
    <source>
        <dbReference type="SAM" id="Phobius"/>
    </source>
</evidence>
<evidence type="ECO:0000256" key="1">
    <source>
        <dbReference type="ARBA" id="ARBA00022574"/>
    </source>
</evidence>
<feature type="repeat" description="WD" evidence="3">
    <location>
        <begin position="553"/>
        <end position="594"/>
    </location>
</feature>
<keyword evidence="5" id="KW-0812">Transmembrane</keyword>
<dbReference type="Gene3D" id="2.130.10.10">
    <property type="entry name" value="YVTN repeat-like/Quinoprotein amine dehydrogenase"/>
    <property type="match status" value="2"/>
</dbReference>
<reference evidence="7 8" key="2">
    <citation type="submission" date="2024-05" db="EMBL/GenBank/DDBJ databases">
        <authorList>
            <person name="Chen Y."/>
            <person name="Shah S."/>
            <person name="Dougan E. K."/>
            <person name="Thang M."/>
            <person name="Chan C."/>
        </authorList>
    </citation>
    <scope>NUCLEOTIDE SEQUENCE [LARGE SCALE GENOMIC DNA]</scope>
</reference>
<feature type="region of interest" description="Disordered" evidence="4">
    <location>
        <begin position="463"/>
        <end position="482"/>
    </location>
</feature>
<evidence type="ECO:0000313" key="7">
    <source>
        <dbReference type="EMBL" id="CAL4761600.1"/>
    </source>
</evidence>
<accession>A0A9P1BKV3</accession>
<dbReference type="InterPro" id="IPR015943">
    <property type="entry name" value="WD40/YVTN_repeat-like_dom_sf"/>
</dbReference>
<feature type="transmembrane region" description="Helical" evidence="5">
    <location>
        <begin position="28"/>
        <end position="50"/>
    </location>
</feature>
<organism evidence="6">
    <name type="scientific">Cladocopium goreaui</name>
    <dbReference type="NCBI Taxonomy" id="2562237"/>
    <lineage>
        <taxon>Eukaryota</taxon>
        <taxon>Sar</taxon>
        <taxon>Alveolata</taxon>
        <taxon>Dinophyceae</taxon>
        <taxon>Suessiales</taxon>
        <taxon>Symbiodiniaceae</taxon>
        <taxon>Cladocopium</taxon>
    </lineage>
</organism>
<dbReference type="SUPFAM" id="SSF50978">
    <property type="entry name" value="WD40 repeat-like"/>
    <property type="match status" value="1"/>
</dbReference>
<dbReference type="InterPro" id="IPR036322">
    <property type="entry name" value="WD40_repeat_dom_sf"/>
</dbReference>
<feature type="compositionally biased region" description="Low complexity" evidence="4">
    <location>
        <begin position="466"/>
        <end position="476"/>
    </location>
</feature>
<dbReference type="Proteomes" id="UP001152797">
    <property type="component" value="Unassembled WGS sequence"/>
</dbReference>
<sequence>MELEALNPLEPQSSTKPRTTGTTTCRRAWYVASIASIASIFLLGLFGAGVTIKNHQLSGNVEALTGLATGSLCTYTDCVVNFLGRNDHLTCSGAANSPECIETCCTEELHCTDLGAGYCTGLGFRNREVTLLDRGLRLRTGTCKGEQNCKDACCQRSCADVPCDPGRCKRPFPPEKCTDSTCQEQCCYHPDKYCGFGLNAWTEACRQCEDKTEYCEVALGGVDRSQISRHEWNRLVFEKMDSGALVPGCEEDTSPRCQDNLKYRLISIFWLHRTAEGVSANTVAILPGGTEALSGGDDGQVWQWRLSDGKPLKNFTSDIEPILQVAPLNDATYFCSATRTEAAIWLLQLRDGLEIKGKSELPEDKRKGTTTPNNTACIGVNTWETVIVGQDNSFAVIWHWKLERTMTVPWDPTLAWIQQIEADAGYHQWPKWDKNDKLQTAFTNWRKHLFGLDEKYDAQRLEVNASDSSKSSKPTSEATANLRRLKRSSGPWPNWFSNIRWGDIPMWYYAPNNWGEVVSLAAIPSNLYFVVGYEYGSIRIWKTYNGFIQAVIPKAHAGRVNALMPAPAGDVFWSGGDDGWIREWEAGSGKALRSHYAVFAGQVEALAMIPGGNGFYSGHSDGVVLFWLVAETEWPLCHLDPEGGVVNSLDVNPGKIGQVAVALENGLVKVYEQR</sequence>
<reference evidence="6" key="1">
    <citation type="submission" date="2022-10" db="EMBL/GenBank/DDBJ databases">
        <authorList>
            <person name="Chen Y."/>
            <person name="Dougan E. K."/>
            <person name="Chan C."/>
            <person name="Rhodes N."/>
            <person name="Thang M."/>
        </authorList>
    </citation>
    <scope>NUCLEOTIDE SEQUENCE</scope>
</reference>
<dbReference type="AlphaFoldDB" id="A0A9P1BKV3"/>
<dbReference type="PANTHER" id="PTHR19848:SF8">
    <property type="entry name" value="F-BOX AND WD REPEAT DOMAIN CONTAINING 7"/>
    <property type="match status" value="1"/>
</dbReference>
<evidence type="ECO:0000256" key="3">
    <source>
        <dbReference type="PROSITE-ProRule" id="PRU00221"/>
    </source>
</evidence>
<comment type="caution">
    <text evidence="6">The sequence shown here is derived from an EMBL/GenBank/DDBJ whole genome shotgun (WGS) entry which is preliminary data.</text>
</comment>